<reference evidence="9" key="1">
    <citation type="journal article" date="2023" name="Mol. Phylogenet. Evol.">
        <title>Genome-scale phylogeny and comparative genomics of the fungal order Sordariales.</title>
        <authorList>
            <person name="Hensen N."/>
            <person name="Bonometti L."/>
            <person name="Westerberg I."/>
            <person name="Brannstrom I.O."/>
            <person name="Guillou S."/>
            <person name="Cros-Aarteil S."/>
            <person name="Calhoun S."/>
            <person name="Haridas S."/>
            <person name="Kuo A."/>
            <person name="Mondo S."/>
            <person name="Pangilinan J."/>
            <person name="Riley R."/>
            <person name="LaButti K."/>
            <person name="Andreopoulos B."/>
            <person name="Lipzen A."/>
            <person name="Chen C."/>
            <person name="Yan M."/>
            <person name="Daum C."/>
            <person name="Ng V."/>
            <person name="Clum A."/>
            <person name="Steindorff A."/>
            <person name="Ohm R.A."/>
            <person name="Martin F."/>
            <person name="Silar P."/>
            <person name="Natvig D.O."/>
            <person name="Lalanne C."/>
            <person name="Gautier V."/>
            <person name="Ament-Velasquez S.L."/>
            <person name="Kruys A."/>
            <person name="Hutchinson M.I."/>
            <person name="Powell A.J."/>
            <person name="Barry K."/>
            <person name="Miller A.N."/>
            <person name="Grigoriev I.V."/>
            <person name="Debuchy R."/>
            <person name="Gladieux P."/>
            <person name="Hiltunen Thoren M."/>
            <person name="Johannesson H."/>
        </authorList>
    </citation>
    <scope>NUCLEOTIDE SEQUENCE</scope>
    <source>
        <strain evidence="9">CBS 315.58</strain>
    </source>
</reference>
<dbReference type="Pfam" id="PF07063">
    <property type="entry name" value="HGLS"/>
    <property type="match status" value="1"/>
</dbReference>
<dbReference type="SMART" id="SM01150">
    <property type="entry name" value="DUF1338"/>
    <property type="match status" value="1"/>
</dbReference>
<protein>
    <recommendedName>
        <fullName evidence="7">2-oxoadipate dioxygenase/decarboxylase</fullName>
        <ecNumber evidence="6">1.13.11.93</ecNumber>
    </recommendedName>
    <alternativeName>
        <fullName evidence="8">2-hydroxyglutarate synthase</fullName>
    </alternativeName>
</protein>
<dbReference type="InterPro" id="IPR009770">
    <property type="entry name" value="HGLS"/>
</dbReference>
<dbReference type="AlphaFoldDB" id="A0AAN6XG86"/>
<dbReference type="PANTHER" id="PTHR39479">
    <property type="match status" value="1"/>
</dbReference>
<evidence type="ECO:0000256" key="8">
    <source>
        <dbReference type="ARBA" id="ARBA00035045"/>
    </source>
</evidence>
<evidence type="ECO:0000256" key="1">
    <source>
        <dbReference type="ARBA" id="ARBA00001954"/>
    </source>
</evidence>
<dbReference type="EMBL" id="MU863938">
    <property type="protein sequence ID" value="KAK4199006.1"/>
    <property type="molecule type" value="Genomic_DNA"/>
</dbReference>
<evidence type="ECO:0000256" key="6">
    <source>
        <dbReference type="ARBA" id="ARBA00035023"/>
    </source>
</evidence>
<dbReference type="GO" id="GO:0051213">
    <property type="term" value="F:dioxygenase activity"/>
    <property type="evidence" value="ECO:0007669"/>
    <property type="project" value="UniProtKB-KW"/>
</dbReference>
<keyword evidence="2" id="KW-0223">Dioxygenase</keyword>
<organism evidence="9 10">
    <name type="scientific">Triangularia verruculosa</name>
    <dbReference type="NCBI Taxonomy" id="2587418"/>
    <lineage>
        <taxon>Eukaryota</taxon>
        <taxon>Fungi</taxon>
        <taxon>Dikarya</taxon>
        <taxon>Ascomycota</taxon>
        <taxon>Pezizomycotina</taxon>
        <taxon>Sordariomycetes</taxon>
        <taxon>Sordariomycetidae</taxon>
        <taxon>Sordariales</taxon>
        <taxon>Podosporaceae</taxon>
        <taxon>Triangularia</taxon>
    </lineage>
</organism>
<keyword evidence="3" id="KW-0560">Oxidoreductase</keyword>
<evidence type="ECO:0000256" key="2">
    <source>
        <dbReference type="ARBA" id="ARBA00022964"/>
    </source>
</evidence>
<evidence type="ECO:0000256" key="5">
    <source>
        <dbReference type="ARBA" id="ARBA00035013"/>
    </source>
</evidence>
<dbReference type="InterPro" id="IPR047869">
    <property type="entry name" value="YdcJ_bac-like"/>
</dbReference>
<dbReference type="EC" id="1.13.11.93" evidence="6"/>
<reference evidence="9" key="2">
    <citation type="submission" date="2023-05" db="EMBL/GenBank/DDBJ databases">
        <authorList>
            <consortium name="Lawrence Berkeley National Laboratory"/>
            <person name="Steindorff A."/>
            <person name="Hensen N."/>
            <person name="Bonometti L."/>
            <person name="Westerberg I."/>
            <person name="Brannstrom I.O."/>
            <person name="Guillou S."/>
            <person name="Cros-Aarteil S."/>
            <person name="Calhoun S."/>
            <person name="Haridas S."/>
            <person name="Kuo A."/>
            <person name="Mondo S."/>
            <person name="Pangilinan J."/>
            <person name="Riley R."/>
            <person name="Labutti K."/>
            <person name="Andreopoulos B."/>
            <person name="Lipzen A."/>
            <person name="Chen C."/>
            <person name="Yanf M."/>
            <person name="Daum C."/>
            <person name="Ng V."/>
            <person name="Clum A."/>
            <person name="Ohm R."/>
            <person name="Martin F."/>
            <person name="Silar P."/>
            <person name="Natvig D."/>
            <person name="Lalanne C."/>
            <person name="Gautier V."/>
            <person name="Ament-Velasquez S.L."/>
            <person name="Kruys A."/>
            <person name="Hutchinson M.I."/>
            <person name="Powell A.J."/>
            <person name="Barry K."/>
            <person name="Miller A.N."/>
            <person name="Grigoriev I.V."/>
            <person name="Debuchy R."/>
            <person name="Gladieux P."/>
            <person name="Thoren M.H."/>
            <person name="Johannesson H."/>
        </authorList>
    </citation>
    <scope>NUCLEOTIDE SEQUENCE</scope>
    <source>
        <strain evidence="9">CBS 315.58</strain>
    </source>
</reference>
<evidence type="ECO:0000313" key="10">
    <source>
        <dbReference type="Proteomes" id="UP001303160"/>
    </source>
</evidence>
<dbReference type="PANTHER" id="PTHR39479:SF2">
    <property type="entry name" value="2-OXOADIPATE DIOXYGENASE_DECARBOXYLASE"/>
    <property type="match status" value="1"/>
</dbReference>
<comment type="caution">
    <text evidence="9">The sequence shown here is derived from an EMBL/GenBank/DDBJ whole genome shotgun (WGS) entry which is preliminary data.</text>
</comment>
<keyword evidence="4" id="KW-0408">Iron</keyword>
<evidence type="ECO:0000256" key="7">
    <source>
        <dbReference type="ARBA" id="ARBA00035034"/>
    </source>
</evidence>
<name>A0AAN6XG86_9PEZI</name>
<dbReference type="Gene3D" id="3.10.180.80">
    <property type="entry name" value="Uncharacterised protein PF07063, DUF1338"/>
    <property type="match status" value="1"/>
</dbReference>
<accession>A0AAN6XG86</accession>
<proteinExistence type="inferred from homology"/>
<keyword evidence="10" id="KW-1185">Reference proteome</keyword>
<dbReference type="CDD" id="cd16348">
    <property type="entry name" value="VOC_YdcJ_like"/>
    <property type="match status" value="1"/>
</dbReference>
<dbReference type="Proteomes" id="UP001303160">
    <property type="component" value="Unassembled WGS sequence"/>
</dbReference>
<sequence>MPSAIPPSETVHHEEPTPWDPDHLRTRFVRALSDMYRAEVPLYGKLVDLVNNVDTSILQSRGQSLSDLPSRFQLERHGAIRLGTQQEMRMIGRLFALMGMYPVGYYDLKMVGFPLHGTAFRPRTEESLRKNPFRVFTTVLRPKLISSPAVREMATSILSTRQLFSAKLVELIDHAETTTPDSVKLTTQDADSLITESLKIFKWHSRSSVPLETYLTLKTEHPMVADIVCFPSAHINHLTPRTLDIDAVQAEMIAQGLPAKECIEGPPRRKCEILLRQTSFKALEERVIFAGGAEQGVDGTHTARFGEVEQRGAAVTRKGRELYDTLLAKAVRKSEREDKDADAVLKEVFAEYPDDWETLRKEELVYFRYRVAEDKMAGGHNWKGSVHMDTLLKEGVASCEPITYEDFLPFSAAGIFTSNLGGEKDGGHERKLQRTEEESKRSRVQLEELLGRTIPSEIDLYDELQSDSVKECETLLGLSQIVLEV</sequence>
<comment type="cofactor">
    <cofactor evidence="1">
        <name>Fe(2+)</name>
        <dbReference type="ChEBI" id="CHEBI:29033"/>
    </cofactor>
</comment>
<comment type="similarity">
    <text evidence="5">Belongs to the 2-oxoadipate dioxygenase/decarboxylase family.</text>
</comment>
<evidence type="ECO:0000256" key="3">
    <source>
        <dbReference type="ARBA" id="ARBA00023002"/>
    </source>
</evidence>
<gene>
    <name evidence="9" type="ORF">QBC40DRAFT_228987</name>
</gene>
<evidence type="ECO:0000313" key="9">
    <source>
        <dbReference type="EMBL" id="KAK4199006.1"/>
    </source>
</evidence>
<evidence type="ECO:0000256" key="4">
    <source>
        <dbReference type="ARBA" id="ARBA00023004"/>
    </source>
</evidence>